<dbReference type="Gene3D" id="2.60.40.10">
    <property type="entry name" value="Immunoglobulins"/>
    <property type="match status" value="1"/>
</dbReference>
<evidence type="ECO:0000313" key="4">
    <source>
        <dbReference type="EMBL" id="MBF8641131.1"/>
    </source>
</evidence>
<evidence type="ECO:0000313" key="5">
    <source>
        <dbReference type="EMBL" id="MBH3438125.1"/>
    </source>
</evidence>
<evidence type="ECO:0000256" key="1">
    <source>
        <dbReference type="SAM" id="MobiDB-lite"/>
    </source>
</evidence>
<dbReference type="Proteomes" id="UP000250443">
    <property type="component" value="Unassembled WGS sequence"/>
</dbReference>
<evidence type="ECO:0000313" key="9">
    <source>
        <dbReference type="Proteomes" id="UP000638986"/>
    </source>
</evidence>
<sequence length="175" mass="18819">MRLLFASLVFAMTLPVHAEIYRSVGPNGQTVFSDQPPANAPAERVELQRPNTVKAETPASTAPSPSPPDTGAATSQPYQTLRLDAPDDEALRANNGTFSISATITPALSPGHELRLLVDGQPYGEPTRAPFFHLTNIDRGTHSLAIEVVEGTRVVQQSEPVEITVQRISLNSPSR</sequence>
<feature type="chain" id="PRO_5016088653" evidence="2">
    <location>
        <begin position="19"/>
        <end position="175"/>
    </location>
</feature>
<evidence type="ECO:0000313" key="6">
    <source>
        <dbReference type="EMBL" id="SPZ12293.1"/>
    </source>
</evidence>
<reference evidence="6 7" key="1">
    <citation type="submission" date="2018-06" db="EMBL/GenBank/DDBJ databases">
        <authorList>
            <consortium name="Pathogen Informatics"/>
            <person name="Doyle S."/>
        </authorList>
    </citation>
    <scope>NUCLEOTIDE SEQUENCE [LARGE SCALE GENOMIC DNA]</scope>
    <source>
        <strain evidence="6 7">NCTC11842</strain>
    </source>
</reference>
<dbReference type="EMBL" id="JADTXM010000003">
    <property type="protein sequence ID" value="MBH3438125.1"/>
    <property type="molecule type" value="Genomic_DNA"/>
</dbReference>
<dbReference type="Pfam" id="PF13511">
    <property type="entry name" value="DUF4124"/>
    <property type="match status" value="1"/>
</dbReference>
<feature type="region of interest" description="Disordered" evidence="1">
    <location>
        <begin position="31"/>
        <end position="78"/>
    </location>
</feature>
<reference evidence="4 8" key="2">
    <citation type="submission" date="2020-10" db="EMBL/GenBank/DDBJ databases">
        <title>Genome sequences of Pseudomonas isolates.</title>
        <authorList>
            <person name="Wessels L."/>
            <person name="Reich F."/>
            <person name="Hammerl J."/>
        </authorList>
    </citation>
    <scope>NUCLEOTIDE SEQUENCE [LARGE SCALE GENOMIC DNA]</scope>
    <source>
        <strain evidence="4 8">20-MO00624-0</strain>
    </source>
</reference>
<evidence type="ECO:0000313" key="8">
    <source>
        <dbReference type="Proteomes" id="UP000626180"/>
    </source>
</evidence>
<feature type="signal peptide" evidence="2">
    <location>
        <begin position="1"/>
        <end position="18"/>
    </location>
</feature>
<dbReference type="InterPro" id="IPR025392">
    <property type="entry name" value="DUF4124"/>
</dbReference>
<evidence type="ECO:0000256" key="2">
    <source>
        <dbReference type="SAM" id="SignalP"/>
    </source>
</evidence>
<dbReference type="AlphaFoldDB" id="A0A2X2CZS3"/>
<dbReference type="Proteomes" id="UP000626180">
    <property type="component" value="Unassembled WGS sequence"/>
</dbReference>
<proteinExistence type="predicted"/>
<dbReference type="Proteomes" id="UP000638986">
    <property type="component" value="Unassembled WGS sequence"/>
</dbReference>
<dbReference type="RefSeq" id="WP_010796129.1">
    <property type="nucleotide sequence ID" value="NZ_CP069262.1"/>
</dbReference>
<feature type="compositionally biased region" description="Low complexity" evidence="1">
    <location>
        <begin position="57"/>
        <end position="75"/>
    </location>
</feature>
<accession>A0A2X2CZS3</accession>
<feature type="domain" description="DUF4124" evidence="3">
    <location>
        <begin position="10"/>
        <end position="60"/>
    </location>
</feature>
<protein>
    <submittedName>
        <fullName evidence="4">DUF4124 domain-containing protein</fullName>
    </submittedName>
    <submittedName>
        <fullName evidence="6">Penicillin-binding protein</fullName>
    </submittedName>
</protein>
<evidence type="ECO:0000259" key="3">
    <source>
        <dbReference type="Pfam" id="PF13511"/>
    </source>
</evidence>
<keyword evidence="8" id="KW-1185">Reference proteome</keyword>
<evidence type="ECO:0000313" key="7">
    <source>
        <dbReference type="Proteomes" id="UP000250443"/>
    </source>
</evidence>
<reference evidence="5 9" key="3">
    <citation type="submission" date="2020-11" db="EMBL/GenBank/DDBJ databases">
        <title>Enhanced detection system for hospital associated transmission using whole genome sequencing surveillance.</title>
        <authorList>
            <person name="Harrison L.H."/>
            <person name="Van Tyne D."/>
            <person name="Marsh J.W."/>
            <person name="Griffith M.P."/>
            <person name="Snyder D.J."/>
            <person name="Cooper V.S."/>
            <person name="Mustapha M."/>
        </authorList>
    </citation>
    <scope>NUCLEOTIDE SEQUENCE [LARGE SCALE GENOMIC DNA]</scope>
    <source>
        <strain evidence="5 9">PSB00013</strain>
    </source>
</reference>
<dbReference type="GeneID" id="300266702"/>
<dbReference type="EMBL" id="UAUF01000014">
    <property type="protein sequence ID" value="SPZ12293.1"/>
    <property type="molecule type" value="Genomic_DNA"/>
</dbReference>
<dbReference type="InterPro" id="IPR013783">
    <property type="entry name" value="Ig-like_fold"/>
</dbReference>
<organism evidence="6 7">
    <name type="scientific">Pseudomonas luteola</name>
    <dbReference type="NCBI Taxonomy" id="47886"/>
    <lineage>
        <taxon>Bacteria</taxon>
        <taxon>Pseudomonadati</taxon>
        <taxon>Pseudomonadota</taxon>
        <taxon>Gammaproteobacteria</taxon>
        <taxon>Pseudomonadales</taxon>
        <taxon>Pseudomonadaceae</taxon>
        <taxon>Pseudomonas</taxon>
    </lineage>
</organism>
<keyword evidence="2" id="KW-0732">Signal</keyword>
<name>A0A2X2CZS3_PSELU</name>
<gene>
    <name evidence="5" type="ORF">I5Q09_05445</name>
    <name evidence="4" type="ORF">IRZ65_10585</name>
    <name evidence="6" type="ORF">NCTC11842_04384</name>
</gene>
<dbReference type="EMBL" id="JADMCD010000004">
    <property type="protein sequence ID" value="MBF8641131.1"/>
    <property type="molecule type" value="Genomic_DNA"/>
</dbReference>